<dbReference type="STRING" id="1406858.GCA_000710895_03719"/>
<keyword evidence="6" id="KW-1185">Reference proteome</keyword>
<protein>
    <recommendedName>
        <fullName evidence="4">Low molecular weight antigen MTB12-like C-terminal domain-containing protein</fullName>
    </recommendedName>
</protein>
<dbReference type="AlphaFoldDB" id="A0A379JJG1"/>
<evidence type="ECO:0000313" key="5">
    <source>
        <dbReference type="EMBL" id="SUD48133.1"/>
    </source>
</evidence>
<dbReference type="OrthoDB" id="4567960at2"/>
<name>A0A379JJG1_9NOCA</name>
<evidence type="ECO:0000256" key="3">
    <source>
        <dbReference type="SAM" id="MobiDB-lite"/>
    </source>
</evidence>
<proteinExistence type="inferred from homology"/>
<gene>
    <name evidence="5" type="ORF">NCTC1934_05461</name>
</gene>
<evidence type="ECO:0000259" key="4">
    <source>
        <dbReference type="Pfam" id="PF26580"/>
    </source>
</evidence>
<evidence type="ECO:0000256" key="1">
    <source>
        <dbReference type="ARBA" id="ARBA00022729"/>
    </source>
</evidence>
<evidence type="ECO:0000313" key="6">
    <source>
        <dbReference type="Proteomes" id="UP000255467"/>
    </source>
</evidence>
<accession>A0A379JJG1</accession>
<organism evidence="5 6">
    <name type="scientific">Nocardia otitidiscaviarum</name>
    <dbReference type="NCBI Taxonomy" id="1823"/>
    <lineage>
        <taxon>Bacteria</taxon>
        <taxon>Bacillati</taxon>
        <taxon>Actinomycetota</taxon>
        <taxon>Actinomycetes</taxon>
        <taxon>Mycobacteriales</taxon>
        <taxon>Nocardiaceae</taxon>
        <taxon>Nocardia</taxon>
    </lineage>
</organism>
<dbReference type="InterPro" id="IPR058644">
    <property type="entry name" value="Mtb12-like_C"/>
</dbReference>
<comment type="similarity">
    <text evidence="2">Belongs to the MTB12 family.</text>
</comment>
<feature type="domain" description="Low molecular weight antigen MTB12-like C-terminal" evidence="4">
    <location>
        <begin position="69"/>
        <end position="179"/>
    </location>
</feature>
<sequence length="183" mass="19312">MDERTYSNAKDEQLKLQKTGRIAVATLAVVTALGLSACGSGDKETEGTKTTTKTTTSQVQTQAQADLPPVPTVADLNAELQRGLDPNVPNEEKLELLQGISADPELPTRLVEAVQQNNASITVTGVTDLGNGTITADAQVALAGGEPQQAVVPFVAEDGKWKVQKEWICNMIQLANQTSPACV</sequence>
<dbReference type="Pfam" id="PF26580">
    <property type="entry name" value="Mtb12_C"/>
    <property type="match status" value="1"/>
</dbReference>
<reference evidence="5 6" key="1">
    <citation type="submission" date="2018-06" db="EMBL/GenBank/DDBJ databases">
        <authorList>
            <consortium name="Pathogen Informatics"/>
            <person name="Doyle S."/>
        </authorList>
    </citation>
    <scope>NUCLEOTIDE SEQUENCE [LARGE SCALE GENOMIC DNA]</scope>
    <source>
        <strain evidence="5 6">NCTC1934</strain>
    </source>
</reference>
<dbReference type="EMBL" id="UGRY01000004">
    <property type="protein sequence ID" value="SUD48133.1"/>
    <property type="molecule type" value="Genomic_DNA"/>
</dbReference>
<dbReference type="SMR" id="A0A379JJG1"/>
<dbReference type="Proteomes" id="UP000255467">
    <property type="component" value="Unassembled WGS sequence"/>
</dbReference>
<keyword evidence="1" id="KW-0732">Signal</keyword>
<feature type="region of interest" description="Disordered" evidence="3">
    <location>
        <begin position="38"/>
        <end position="62"/>
    </location>
</feature>
<evidence type="ECO:0000256" key="2">
    <source>
        <dbReference type="ARBA" id="ARBA00093774"/>
    </source>
</evidence>